<gene>
    <name evidence="2" type="ORF">JAZ04_11320</name>
</gene>
<feature type="chain" id="PRO_5038389539" evidence="1">
    <location>
        <begin position="25"/>
        <end position="100"/>
    </location>
</feature>
<dbReference type="EMBL" id="JAEPDI010000005">
    <property type="protein sequence ID" value="MCG7939428.1"/>
    <property type="molecule type" value="Genomic_DNA"/>
</dbReference>
<feature type="signal peptide" evidence="1">
    <location>
        <begin position="1"/>
        <end position="24"/>
    </location>
</feature>
<comment type="caution">
    <text evidence="2">The sequence shown here is derived from an EMBL/GenBank/DDBJ whole genome shotgun (WGS) entry which is preliminary data.</text>
</comment>
<organism evidence="2 3">
    <name type="scientific">Candidatus Thiodiazotropha lotti</name>
    <dbReference type="NCBI Taxonomy" id="2792787"/>
    <lineage>
        <taxon>Bacteria</taxon>
        <taxon>Pseudomonadati</taxon>
        <taxon>Pseudomonadota</taxon>
        <taxon>Gammaproteobacteria</taxon>
        <taxon>Chromatiales</taxon>
        <taxon>Sedimenticolaceae</taxon>
        <taxon>Candidatus Thiodiazotropha</taxon>
    </lineage>
</organism>
<reference evidence="2" key="1">
    <citation type="journal article" date="2021" name="Proc. Natl. Acad. Sci. U.S.A.">
        <title>Global biogeography of chemosynthetic symbionts reveals both localized and globally distributed symbiont groups. .</title>
        <authorList>
            <person name="Osvatic J.T."/>
            <person name="Wilkins L.G.E."/>
            <person name="Leibrecht L."/>
            <person name="Leray M."/>
            <person name="Zauner S."/>
            <person name="Polzin J."/>
            <person name="Camacho Y."/>
            <person name="Gros O."/>
            <person name="van Gils J.A."/>
            <person name="Eisen J.A."/>
            <person name="Petersen J.M."/>
            <person name="Yuen B."/>
        </authorList>
    </citation>
    <scope>NUCLEOTIDE SEQUENCE</scope>
    <source>
        <strain evidence="2">MAGL173</strain>
    </source>
</reference>
<accession>A0A9E4K5H8</accession>
<dbReference type="Proteomes" id="UP000886687">
    <property type="component" value="Unassembled WGS sequence"/>
</dbReference>
<proteinExistence type="predicted"/>
<dbReference type="AlphaFoldDB" id="A0A9E4K5H8"/>
<name>A0A9E4K5H8_9GAMM</name>
<protein>
    <submittedName>
        <fullName evidence="2">Uncharacterized protein</fullName>
    </submittedName>
</protein>
<evidence type="ECO:0000256" key="1">
    <source>
        <dbReference type="SAM" id="SignalP"/>
    </source>
</evidence>
<sequence>MKHPTYRTWGALLAALLFPVASLADSWSCHFEDLTRSVVILYPNEPSRLPCKVYYAKPKENVIPRTLWEAQNEEGYCQRKAEGFIEQLESWGWQCTLDNQ</sequence>
<keyword evidence="1" id="KW-0732">Signal</keyword>
<evidence type="ECO:0000313" key="3">
    <source>
        <dbReference type="Proteomes" id="UP000886687"/>
    </source>
</evidence>
<evidence type="ECO:0000313" key="2">
    <source>
        <dbReference type="EMBL" id="MCG7939428.1"/>
    </source>
</evidence>